<proteinExistence type="predicted"/>
<reference evidence="2 5" key="2">
    <citation type="submission" date="2020-01" db="EMBL/GenBank/DDBJ databases">
        <title>Insect and environment-associated Actinomycetes.</title>
        <authorList>
            <person name="Currrie C."/>
            <person name="Chevrette M."/>
            <person name="Carlson C."/>
            <person name="Stubbendieck R."/>
            <person name="Wendt-Pienkowski E."/>
        </authorList>
    </citation>
    <scope>NUCLEOTIDE SEQUENCE [LARGE SCALE GENOMIC DNA]</scope>
    <source>
        <strain evidence="2 5">SID8386</strain>
    </source>
</reference>
<name>A0A1I6A530_9PSEU</name>
<keyword evidence="5" id="KW-1185">Reference proteome</keyword>
<accession>A0A1I6A530</accession>
<evidence type="ECO:0000313" key="3">
    <source>
        <dbReference type="EMBL" id="SFQ63742.1"/>
    </source>
</evidence>
<dbReference type="AlphaFoldDB" id="A0A1I6A530"/>
<protein>
    <submittedName>
        <fullName evidence="3">Uncharacterized protein</fullName>
    </submittedName>
</protein>
<dbReference type="OrthoDB" id="3636264at2"/>
<feature type="compositionally biased region" description="Basic and acidic residues" evidence="1">
    <location>
        <begin position="320"/>
        <end position="330"/>
    </location>
</feature>
<reference evidence="3 4" key="1">
    <citation type="submission" date="2016-10" db="EMBL/GenBank/DDBJ databases">
        <authorList>
            <person name="de Groot N.N."/>
        </authorList>
    </citation>
    <scope>NUCLEOTIDE SEQUENCE [LARGE SCALE GENOMIC DNA]</scope>
    <source>
        <strain evidence="3 4">DSM 44637</strain>
    </source>
</reference>
<dbReference type="Proteomes" id="UP000199137">
    <property type="component" value="Unassembled WGS sequence"/>
</dbReference>
<dbReference type="EMBL" id="FOWC01000017">
    <property type="protein sequence ID" value="SFQ63742.1"/>
    <property type="molecule type" value="Genomic_DNA"/>
</dbReference>
<evidence type="ECO:0000313" key="2">
    <source>
        <dbReference type="EMBL" id="NEC59753.1"/>
    </source>
</evidence>
<organism evidence="3 4">
    <name type="scientific">Amycolatopsis rubida</name>
    <dbReference type="NCBI Taxonomy" id="112413"/>
    <lineage>
        <taxon>Bacteria</taxon>
        <taxon>Bacillati</taxon>
        <taxon>Actinomycetota</taxon>
        <taxon>Actinomycetes</taxon>
        <taxon>Pseudonocardiales</taxon>
        <taxon>Pseudonocardiaceae</taxon>
        <taxon>Amycolatopsis</taxon>
    </lineage>
</organism>
<dbReference type="RefSeq" id="WP_067586780.1">
    <property type="nucleotide sequence ID" value="NZ_FOWC01000017.1"/>
</dbReference>
<dbReference type="EMBL" id="JAAGNC010000151">
    <property type="protein sequence ID" value="NEC59753.1"/>
    <property type="molecule type" value="Genomic_DNA"/>
</dbReference>
<evidence type="ECO:0000313" key="5">
    <source>
        <dbReference type="Proteomes" id="UP000470404"/>
    </source>
</evidence>
<evidence type="ECO:0000256" key="1">
    <source>
        <dbReference type="SAM" id="MobiDB-lite"/>
    </source>
</evidence>
<sequence>MSEQEDYFGLSGGADGRPRAELLEGISEDLHKGANDALDGLEFLRYAEFFKFSAMKELYEAYQDKVTEVFREFSEADLKDTGGGLQSMINSYEPVWKNLSRGSITELRRAKELLGSWRGNAAEDVKTYLDRLSEAYEALAAEITVVESDIVAARDGVWAARDDLGSLALTFRETAEKYQKEKAEEGEISWSKVAAVAFTGALVGMLAVVATPAGAAAAAGGLSMSAVGAQAAVAGAGAGLTEVTAQASAKVEGDNADDIFESFLGGVDKIRSHMRESAGRLADKIHEKSVNLPPVPNPPDVSPGDSFDPANFETSNTPKGTEKRVRDRNVDIAPDGSVSRPLSPSAMD</sequence>
<feature type="region of interest" description="Disordered" evidence="1">
    <location>
        <begin position="286"/>
        <end position="348"/>
    </location>
</feature>
<gene>
    <name evidence="2" type="ORF">G3I59_30275</name>
    <name evidence="3" type="ORF">SAMN05421854_117106</name>
</gene>
<dbReference type="Proteomes" id="UP000470404">
    <property type="component" value="Unassembled WGS sequence"/>
</dbReference>
<evidence type="ECO:0000313" key="4">
    <source>
        <dbReference type="Proteomes" id="UP000199137"/>
    </source>
</evidence>
<dbReference type="STRING" id="112413.SAMN05421854_117106"/>